<dbReference type="Proteomes" id="UP000325517">
    <property type="component" value="Chromosome"/>
</dbReference>
<gene>
    <name evidence="1" type="ORF">PB01_08205</name>
</gene>
<evidence type="ECO:0000313" key="1">
    <source>
        <dbReference type="EMBL" id="QFF98816.1"/>
    </source>
</evidence>
<organism evidence="1 2">
    <name type="scientific">Psychrobacillus glaciei</name>
    <dbReference type="NCBI Taxonomy" id="2283160"/>
    <lineage>
        <taxon>Bacteria</taxon>
        <taxon>Bacillati</taxon>
        <taxon>Bacillota</taxon>
        <taxon>Bacilli</taxon>
        <taxon>Bacillales</taxon>
        <taxon>Bacillaceae</taxon>
        <taxon>Psychrobacillus</taxon>
    </lineage>
</organism>
<protein>
    <submittedName>
        <fullName evidence="1">Uncharacterized protein</fullName>
    </submittedName>
</protein>
<evidence type="ECO:0000313" key="2">
    <source>
        <dbReference type="Proteomes" id="UP000325517"/>
    </source>
</evidence>
<dbReference type="EMBL" id="CP031223">
    <property type="protein sequence ID" value="QFF98816.1"/>
    <property type="molecule type" value="Genomic_DNA"/>
</dbReference>
<dbReference type="RefSeq" id="WP_225986211.1">
    <property type="nucleotide sequence ID" value="NZ_CP031223.1"/>
</dbReference>
<proteinExistence type="predicted"/>
<sequence length="78" mass="9058">MQAENKKIYMNEYQTMLFDFMNSLPMQDNLKDELHKVALVTEIDSVKDFIIAKNIIFNLIRDIADGTLTITKTLETCL</sequence>
<name>A0A5J6SLN8_9BACI</name>
<dbReference type="KEGG" id="psyo:PB01_08205"/>
<reference evidence="1 2" key="1">
    <citation type="submission" date="2018-07" db="EMBL/GenBank/DDBJ databases">
        <title>Complete genome sequence of Psychrobacillus sp. PB01, isolated from iceberg, and comparative genome analysis of Psychrobacillus strains.</title>
        <authorList>
            <person name="Lee P.C."/>
        </authorList>
    </citation>
    <scope>NUCLEOTIDE SEQUENCE [LARGE SCALE GENOMIC DNA]</scope>
    <source>
        <strain evidence="1 2">PB01</strain>
    </source>
</reference>
<accession>A0A5J6SLN8</accession>
<keyword evidence="2" id="KW-1185">Reference proteome</keyword>
<dbReference type="AlphaFoldDB" id="A0A5J6SLN8"/>